<dbReference type="InterPro" id="IPR012337">
    <property type="entry name" value="RNaseH-like_sf"/>
</dbReference>
<dbReference type="AlphaFoldDB" id="A0A9N9SGD5"/>
<name>A0A9N9SGD5_PHACE</name>
<dbReference type="Proteomes" id="UP001153737">
    <property type="component" value="Chromosome 5"/>
</dbReference>
<feature type="compositionally biased region" description="Low complexity" evidence="1">
    <location>
        <begin position="616"/>
        <end position="627"/>
    </location>
</feature>
<dbReference type="EMBL" id="OU896711">
    <property type="protein sequence ID" value="CAG9822169.1"/>
    <property type="molecule type" value="Genomic_DNA"/>
</dbReference>
<sequence length="633" mass="72419">MKRSQNTLDNFIVVKKQKEEEKEIKNDNEKESEGVDYINDIINNQPSTSSTVSKTGDCGNQLRNSSSREMEIEEGEVCMSENDMDAGKVLDHDMITDLQKMNILKYAMVPGKEFIYPFSLHTKKNKDVKCYLSQKHFQLFEWLTFSVSKKGIFCKYCLLFAKYGGQHKQTPLNKLIKTPLCKYSKLLGKDGDLVSHQESSFHKESVINARNFTKNYCDEKNKVINMLDTERREQIIENRKRLTSIIESIIFLGRQNIPLRGHRDSGAIVIKSSETEDIDLDVESSPTANEGNFRELLRFRVESGDTVLKEHLKNSSSKATYISAKTRNELIEYCKEEIITTILKRITECKYYCIIFDETTDVSHISQMSVTLRYVSKNQIFEDFVGFINCHASNYNEPSIEPVMTGKILAQTVVKLMKYLNLNMDHCVGIGTDGCNLMLGEQKGAVKELQQELKNALKCPCSNHALNLSISKSSNVQSIRNATGIMKEVITFFNSSSKRHSVLLHVNGKNLKKLCDTRERDSASKAACLKLSLISTNFITKTIDNLYAEKIITNVLQTLQYKREKGDDNFNKIYKDITKIHEMLEIDITMPRVMQQKRPTRQKIRKKLRIHYNPGSSEPESAASSPAQKNFEL</sequence>
<evidence type="ECO:0000313" key="4">
    <source>
        <dbReference type="Proteomes" id="UP001153737"/>
    </source>
</evidence>
<feature type="region of interest" description="Disordered" evidence="1">
    <location>
        <begin position="611"/>
        <end position="633"/>
    </location>
</feature>
<organism evidence="3 4">
    <name type="scientific">Phaedon cochleariae</name>
    <name type="common">Mustard beetle</name>
    <dbReference type="NCBI Taxonomy" id="80249"/>
    <lineage>
        <taxon>Eukaryota</taxon>
        <taxon>Metazoa</taxon>
        <taxon>Ecdysozoa</taxon>
        <taxon>Arthropoda</taxon>
        <taxon>Hexapoda</taxon>
        <taxon>Insecta</taxon>
        <taxon>Pterygota</taxon>
        <taxon>Neoptera</taxon>
        <taxon>Endopterygota</taxon>
        <taxon>Coleoptera</taxon>
        <taxon>Polyphaga</taxon>
        <taxon>Cucujiformia</taxon>
        <taxon>Chrysomeloidea</taxon>
        <taxon>Chrysomelidae</taxon>
        <taxon>Chrysomelinae</taxon>
        <taxon>Chrysomelini</taxon>
        <taxon>Phaedon</taxon>
    </lineage>
</organism>
<accession>A0A9N9SGD5</accession>
<evidence type="ECO:0000259" key="2">
    <source>
        <dbReference type="Pfam" id="PF14291"/>
    </source>
</evidence>
<evidence type="ECO:0000313" key="3">
    <source>
        <dbReference type="EMBL" id="CAG9822169.1"/>
    </source>
</evidence>
<dbReference type="SUPFAM" id="SSF53098">
    <property type="entry name" value="Ribonuclease H-like"/>
    <property type="match status" value="1"/>
</dbReference>
<gene>
    <name evidence="3" type="ORF">PHAECO_LOCUS9340</name>
</gene>
<protein>
    <recommendedName>
        <fullName evidence="2">DUF4371 domain-containing protein</fullName>
    </recommendedName>
</protein>
<reference evidence="3" key="1">
    <citation type="submission" date="2022-01" db="EMBL/GenBank/DDBJ databases">
        <authorList>
            <person name="King R."/>
        </authorList>
    </citation>
    <scope>NUCLEOTIDE SEQUENCE</scope>
</reference>
<dbReference type="Pfam" id="PF14291">
    <property type="entry name" value="DUF4371"/>
    <property type="match status" value="1"/>
</dbReference>
<evidence type="ECO:0000256" key="1">
    <source>
        <dbReference type="SAM" id="MobiDB-lite"/>
    </source>
</evidence>
<dbReference type="PANTHER" id="PTHR45749">
    <property type="match status" value="1"/>
</dbReference>
<dbReference type="OrthoDB" id="6604085at2759"/>
<proteinExistence type="predicted"/>
<feature type="domain" description="DUF4371" evidence="2">
    <location>
        <begin position="283"/>
        <end position="441"/>
    </location>
</feature>
<keyword evidence="4" id="KW-1185">Reference proteome</keyword>
<dbReference type="PANTHER" id="PTHR45749:SF21">
    <property type="entry name" value="DUF4371 DOMAIN-CONTAINING PROTEIN"/>
    <property type="match status" value="1"/>
</dbReference>
<dbReference type="InterPro" id="IPR025398">
    <property type="entry name" value="DUF4371"/>
</dbReference>
<reference evidence="3" key="2">
    <citation type="submission" date="2022-10" db="EMBL/GenBank/DDBJ databases">
        <authorList>
            <consortium name="ENA_rothamsted_submissions"/>
            <consortium name="culmorum"/>
            <person name="King R."/>
        </authorList>
    </citation>
    <scope>NUCLEOTIDE SEQUENCE</scope>
</reference>